<dbReference type="EMBL" id="BARS01038626">
    <property type="protein sequence ID" value="GAG24764.1"/>
    <property type="molecule type" value="Genomic_DNA"/>
</dbReference>
<accession>X0W1T4</accession>
<evidence type="ECO:0000313" key="3">
    <source>
        <dbReference type="EMBL" id="GAG24764.1"/>
    </source>
</evidence>
<protein>
    <recommendedName>
        <fullName evidence="4">Glycosyl transferase family 1 domain-containing protein</fullName>
    </recommendedName>
</protein>
<proteinExistence type="predicted"/>
<feature type="non-terminal residue" evidence="3">
    <location>
        <position position="1"/>
    </location>
</feature>
<dbReference type="GO" id="GO:0016757">
    <property type="term" value="F:glycosyltransferase activity"/>
    <property type="evidence" value="ECO:0007669"/>
    <property type="project" value="UniProtKB-KW"/>
</dbReference>
<name>X0W1T4_9ZZZZ</name>
<dbReference type="PANTHER" id="PTHR12526:SF510">
    <property type="entry name" value="D-INOSITOL 3-PHOSPHATE GLYCOSYLTRANSFERASE"/>
    <property type="match status" value="1"/>
</dbReference>
<dbReference type="SUPFAM" id="SSF53756">
    <property type="entry name" value="UDP-Glycosyltransferase/glycogen phosphorylase"/>
    <property type="match status" value="1"/>
</dbReference>
<dbReference type="Gene3D" id="3.40.50.2000">
    <property type="entry name" value="Glycogen Phosphorylase B"/>
    <property type="match status" value="2"/>
</dbReference>
<sequence length="134" mass="14539">QSTITRLNVEDKITIFGPVPKLEVPIRLSQHDVFLNTTNVDNTPVSVIEAMALGMCVVSTDVGGIPYLLDDGHNALLVPPGDPEAMAAAVRRVLTEPGFAGTLSNNARTSARLYDWDLILPMWMKLLQNIAEGL</sequence>
<comment type="caution">
    <text evidence="3">The sequence shown here is derived from an EMBL/GenBank/DDBJ whole genome shotgun (WGS) entry which is preliminary data.</text>
</comment>
<dbReference type="Pfam" id="PF13692">
    <property type="entry name" value="Glyco_trans_1_4"/>
    <property type="match status" value="1"/>
</dbReference>
<evidence type="ECO:0000256" key="1">
    <source>
        <dbReference type="ARBA" id="ARBA00022676"/>
    </source>
</evidence>
<keyword evidence="2" id="KW-0808">Transferase</keyword>
<evidence type="ECO:0008006" key="4">
    <source>
        <dbReference type="Google" id="ProtNLM"/>
    </source>
</evidence>
<dbReference type="CDD" id="cd03801">
    <property type="entry name" value="GT4_PimA-like"/>
    <property type="match status" value="1"/>
</dbReference>
<dbReference type="AlphaFoldDB" id="X0W1T4"/>
<evidence type="ECO:0000256" key="2">
    <source>
        <dbReference type="ARBA" id="ARBA00022679"/>
    </source>
</evidence>
<dbReference type="PANTHER" id="PTHR12526">
    <property type="entry name" value="GLYCOSYLTRANSFERASE"/>
    <property type="match status" value="1"/>
</dbReference>
<reference evidence="3" key="1">
    <citation type="journal article" date="2014" name="Front. Microbiol.">
        <title>High frequency of phylogenetically diverse reductive dehalogenase-homologous genes in deep subseafloor sedimentary metagenomes.</title>
        <authorList>
            <person name="Kawai M."/>
            <person name="Futagami T."/>
            <person name="Toyoda A."/>
            <person name="Takaki Y."/>
            <person name="Nishi S."/>
            <person name="Hori S."/>
            <person name="Arai W."/>
            <person name="Tsubouchi T."/>
            <person name="Morono Y."/>
            <person name="Uchiyama I."/>
            <person name="Ito T."/>
            <person name="Fujiyama A."/>
            <person name="Inagaki F."/>
            <person name="Takami H."/>
        </authorList>
    </citation>
    <scope>NUCLEOTIDE SEQUENCE</scope>
    <source>
        <strain evidence="3">Expedition CK06-06</strain>
    </source>
</reference>
<gene>
    <name evidence="3" type="ORF">S01H1_59084</name>
</gene>
<organism evidence="3">
    <name type="scientific">marine sediment metagenome</name>
    <dbReference type="NCBI Taxonomy" id="412755"/>
    <lineage>
        <taxon>unclassified sequences</taxon>
        <taxon>metagenomes</taxon>
        <taxon>ecological metagenomes</taxon>
    </lineage>
</organism>
<keyword evidence="1" id="KW-0328">Glycosyltransferase</keyword>